<keyword evidence="3" id="KW-1185">Reference proteome</keyword>
<dbReference type="Proteomes" id="UP000198221">
    <property type="component" value="Chromosome I"/>
</dbReference>
<gene>
    <name evidence="2" type="ORF">GA0070613_1101</name>
</gene>
<accession>A0A1C5HC32</accession>
<feature type="region of interest" description="Disordered" evidence="1">
    <location>
        <begin position="1"/>
        <end position="70"/>
    </location>
</feature>
<name>A0A1C5HC32_9ACTN</name>
<sequence>MHHRPNGSHPAIDDAAADDETTEPPAEPPEVELVLDVSGSRGGGQAVRGFRGTQPMNRSCRDDTGAVRRS</sequence>
<organism evidence="2 3">
    <name type="scientific">Micromonospora inositola</name>
    <dbReference type="NCBI Taxonomy" id="47865"/>
    <lineage>
        <taxon>Bacteria</taxon>
        <taxon>Bacillati</taxon>
        <taxon>Actinomycetota</taxon>
        <taxon>Actinomycetes</taxon>
        <taxon>Micromonosporales</taxon>
        <taxon>Micromonosporaceae</taxon>
        <taxon>Micromonospora</taxon>
    </lineage>
</organism>
<dbReference type="AlphaFoldDB" id="A0A1C5HC32"/>
<feature type="compositionally biased region" description="Basic and acidic residues" evidence="1">
    <location>
        <begin position="59"/>
        <end position="70"/>
    </location>
</feature>
<evidence type="ECO:0000256" key="1">
    <source>
        <dbReference type="SAM" id="MobiDB-lite"/>
    </source>
</evidence>
<proteinExistence type="predicted"/>
<reference evidence="3" key="1">
    <citation type="submission" date="2016-06" db="EMBL/GenBank/DDBJ databases">
        <authorList>
            <person name="Varghese N."/>
            <person name="Submissions Spin"/>
        </authorList>
    </citation>
    <scope>NUCLEOTIDE SEQUENCE [LARGE SCALE GENOMIC DNA]</scope>
    <source>
        <strain evidence="3">DSM 43819</strain>
    </source>
</reference>
<dbReference type="EMBL" id="LT607754">
    <property type="protein sequence ID" value="SCG43493.1"/>
    <property type="molecule type" value="Genomic_DNA"/>
</dbReference>
<evidence type="ECO:0000313" key="3">
    <source>
        <dbReference type="Proteomes" id="UP000198221"/>
    </source>
</evidence>
<evidence type="ECO:0000313" key="2">
    <source>
        <dbReference type="EMBL" id="SCG43493.1"/>
    </source>
</evidence>
<protein>
    <submittedName>
        <fullName evidence="2">Uncharacterized protein</fullName>
    </submittedName>
</protein>